<proteinExistence type="predicted"/>
<keyword evidence="4 5" id="KW-0472">Membrane</keyword>
<keyword evidence="8" id="KW-1185">Reference proteome</keyword>
<reference evidence="7" key="1">
    <citation type="submission" date="2020-08" db="EMBL/GenBank/DDBJ databases">
        <authorList>
            <person name="Hu Y."/>
            <person name="Nguyen S.V."/>
            <person name="Li F."/>
            <person name="Fanning S."/>
        </authorList>
    </citation>
    <scope>NUCLEOTIDE SEQUENCE</scope>
    <source>
        <strain evidence="7">SYSU D8009</strain>
    </source>
</reference>
<comment type="caution">
    <text evidence="7">The sequence shown here is derived from an EMBL/GenBank/DDBJ whole genome shotgun (WGS) entry which is preliminary data.</text>
</comment>
<sequence length="143" mass="15727">MVRGFTAARPRGASLVLRYAAFAVFASGVNLLVQVAAMALYQGPYALLLAMAAGTVAGLVPKFLLDKYWIFDDRVPGRARGLRQFILYGLLSVATTLIFWVFEIAFHWLGDGGPLRYLGAALGLGLGYWVKYHLDRRLVFGGR</sequence>
<evidence type="ECO:0000313" key="7">
    <source>
        <dbReference type="EMBL" id="MBC4013694.1"/>
    </source>
</evidence>
<feature type="domain" description="GtrA/DPMS transmembrane" evidence="6">
    <location>
        <begin position="18"/>
        <end position="140"/>
    </location>
</feature>
<feature type="transmembrane region" description="Helical" evidence="5">
    <location>
        <begin position="45"/>
        <end position="65"/>
    </location>
</feature>
<evidence type="ECO:0000256" key="1">
    <source>
        <dbReference type="ARBA" id="ARBA00004141"/>
    </source>
</evidence>
<feature type="transmembrane region" description="Helical" evidence="5">
    <location>
        <begin position="12"/>
        <end position="33"/>
    </location>
</feature>
<evidence type="ECO:0000256" key="3">
    <source>
        <dbReference type="ARBA" id="ARBA00022989"/>
    </source>
</evidence>
<dbReference type="Pfam" id="PF04138">
    <property type="entry name" value="GtrA_DPMS_TM"/>
    <property type="match status" value="1"/>
</dbReference>
<dbReference type="EMBL" id="JACOMF010000001">
    <property type="protein sequence ID" value="MBC4013694.1"/>
    <property type="molecule type" value="Genomic_DNA"/>
</dbReference>
<feature type="transmembrane region" description="Helical" evidence="5">
    <location>
        <begin position="85"/>
        <end position="109"/>
    </location>
</feature>
<evidence type="ECO:0000259" key="6">
    <source>
        <dbReference type="Pfam" id="PF04138"/>
    </source>
</evidence>
<feature type="transmembrane region" description="Helical" evidence="5">
    <location>
        <begin position="115"/>
        <end position="134"/>
    </location>
</feature>
<name>A0A9X0QU21_9PROT</name>
<dbReference type="NCBIfam" id="NF037976">
    <property type="entry name" value="gtrA_1"/>
    <property type="match status" value="1"/>
</dbReference>
<evidence type="ECO:0000313" key="8">
    <source>
        <dbReference type="Proteomes" id="UP000600101"/>
    </source>
</evidence>
<comment type="subcellular location">
    <subcellularLocation>
        <location evidence="1">Membrane</location>
        <topology evidence="1">Multi-pass membrane protein</topology>
    </subcellularLocation>
</comment>
<evidence type="ECO:0000256" key="5">
    <source>
        <dbReference type="SAM" id="Phobius"/>
    </source>
</evidence>
<organism evidence="7 8">
    <name type="scientific">Siccirubricoccus deserti</name>
    <dbReference type="NCBI Taxonomy" id="2013562"/>
    <lineage>
        <taxon>Bacteria</taxon>
        <taxon>Pseudomonadati</taxon>
        <taxon>Pseudomonadota</taxon>
        <taxon>Alphaproteobacteria</taxon>
        <taxon>Acetobacterales</taxon>
        <taxon>Roseomonadaceae</taxon>
        <taxon>Siccirubricoccus</taxon>
    </lineage>
</organism>
<accession>A0A9X0QU21</accession>
<dbReference type="GO" id="GO:0016020">
    <property type="term" value="C:membrane"/>
    <property type="evidence" value="ECO:0007669"/>
    <property type="project" value="UniProtKB-SubCell"/>
</dbReference>
<keyword evidence="3 5" id="KW-1133">Transmembrane helix</keyword>
<evidence type="ECO:0000256" key="2">
    <source>
        <dbReference type="ARBA" id="ARBA00022692"/>
    </source>
</evidence>
<dbReference type="AlphaFoldDB" id="A0A9X0QU21"/>
<dbReference type="RefSeq" id="WP_186768476.1">
    <property type="nucleotide sequence ID" value="NZ_JACOMF010000001.1"/>
</dbReference>
<evidence type="ECO:0000256" key="4">
    <source>
        <dbReference type="ARBA" id="ARBA00023136"/>
    </source>
</evidence>
<dbReference type="GO" id="GO:0000271">
    <property type="term" value="P:polysaccharide biosynthetic process"/>
    <property type="evidence" value="ECO:0007669"/>
    <property type="project" value="InterPro"/>
</dbReference>
<dbReference type="InterPro" id="IPR007267">
    <property type="entry name" value="GtrA_DPMS_TM"/>
</dbReference>
<dbReference type="Proteomes" id="UP000600101">
    <property type="component" value="Unassembled WGS sequence"/>
</dbReference>
<protein>
    <submittedName>
        <fullName evidence="7">GtrA family protein</fullName>
    </submittedName>
</protein>
<keyword evidence="2 5" id="KW-0812">Transmembrane</keyword>
<gene>
    <name evidence="7" type="ORF">H7965_00035</name>
</gene>